<accession>A0A6H5G9D5</accession>
<proteinExistence type="predicted"/>
<evidence type="ECO:0000313" key="1">
    <source>
        <dbReference type="EMBL" id="CAA9998934.1"/>
    </source>
</evidence>
<dbReference type="Proteomes" id="UP000479000">
    <property type="component" value="Unassembled WGS sequence"/>
</dbReference>
<gene>
    <name evidence="1" type="ORF">NTEN_LOCUS5217</name>
</gene>
<evidence type="ECO:0000313" key="2">
    <source>
        <dbReference type="Proteomes" id="UP000479000"/>
    </source>
</evidence>
<feature type="non-terminal residue" evidence="1">
    <location>
        <position position="1"/>
    </location>
</feature>
<organism evidence="1 2">
    <name type="scientific">Nesidiocoris tenuis</name>
    <dbReference type="NCBI Taxonomy" id="355587"/>
    <lineage>
        <taxon>Eukaryota</taxon>
        <taxon>Metazoa</taxon>
        <taxon>Ecdysozoa</taxon>
        <taxon>Arthropoda</taxon>
        <taxon>Hexapoda</taxon>
        <taxon>Insecta</taxon>
        <taxon>Pterygota</taxon>
        <taxon>Neoptera</taxon>
        <taxon>Paraneoptera</taxon>
        <taxon>Hemiptera</taxon>
        <taxon>Heteroptera</taxon>
        <taxon>Panheteroptera</taxon>
        <taxon>Cimicomorpha</taxon>
        <taxon>Miridae</taxon>
        <taxon>Dicyphina</taxon>
        <taxon>Nesidiocoris</taxon>
    </lineage>
</organism>
<sequence length="61" mass="6479">SALKFFSVASQASSTWRRPVNFAHVVTGPPISKLRRAGGVLRWRSGAVARGTAMLPSPKSA</sequence>
<name>A0A6H5G9D5_9HEMI</name>
<dbReference type="AlphaFoldDB" id="A0A6H5G9D5"/>
<dbReference type="EMBL" id="CADCXU010007749">
    <property type="protein sequence ID" value="CAA9998934.1"/>
    <property type="molecule type" value="Genomic_DNA"/>
</dbReference>
<feature type="non-terminal residue" evidence="1">
    <location>
        <position position="61"/>
    </location>
</feature>
<keyword evidence="2" id="KW-1185">Reference proteome</keyword>
<reference evidence="1 2" key="1">
    <citation type="submission" date="2020-02" db="EMBL/GenBank/DDBJ databases">
        <authorList>
            <person name="Ferguson B K."/>
        </authorList>
    </citation>
    <scope>NUCLEOTIDE SEQUENCE [LARGE SCALE GENOMIC DNA]</scope>
</reference>
<protein>
    <submittedName>
        <fullName evidence="1">Uncharacterized protein</fullName>
    </submittedName>
</protein>